<dbReference type="Proteomes" id="UP000016930">
    <property type="component" value="Unassembled WGS sequence"/>
</dbReference>
<dbReference type="STRING" id="914234.M2QTH9"/>
<keyword evidence="3" id="KW-1185">Reference proteome</keyword>
<gene>
    <name evidence="2" type="ORF">CERSUDRAFT_74970</name>
</gene>
<evidence type="ECO:0008006" key="4">
    <source>
        <dbReference type="Google" id="ProtNLM"/>
    </source>
</evidence>
<name>M2QTH9_CERS8</name>
<protein>
    <recommendedName>
        <fullName evidence="4">Tim44-like domain-containing protein</fullName>
    </recommendedName>
</protein>
<dbReference type="AlphaFoldDB" id="M2QTH9"/>
<dbReference type="Gene3D" id="3.10.450.240">
    <property type="match status" value="1"/>
</dbReference>
<evidence type="ECO:0000256" key="1">
    <source>
        <dbReference type="SAM" id="MobiDB-lite"/>
    </source>
</evidence>
<reference evidence="2 3" key="1">
    <citation type="journal article" date="2012" name="Proc. Natl. Acad. Sci. U.S.A.">
        <title>Comparative genomics of Ceriporiopsis subvermispora and Phanerochaete chrysosporium provide insight into selective ligninolysis.</title>
        <authorList>
            <person name="Fernandez-Fueyo E."/>
            <person name="Ruiz-Duenas F.J."/>
            <person name="Ferreira P."/>
            <person name="Floudas D."/>
            <person name="Hibbett D.S."/>
            <person name="Canessa P."/>
            <person name="Larrondo L.F."/>
            <person name="James T.Y."/>
            <person name="Seelenfreund D."/>
            <person name="Lobos S."/>
            <person name="Polanco R."/>
            <person name="Tello M."/>
            <person name="Honda Y."/>
            <person name="Watanabe T."/>
            <person name="Watanabe T."/>
            <person name="Ryu J.S."/>
            <person name="Kubicek C.P."/>
            <person name="Schmoll M."/>
            <person name="Gaskell J."/>
            <person name="Hammel K.E."/>
            <person name="St John F.J."/>
            <person name="Vanden Wymelenberg A."/>
            <person name="Sabat G."/>
            <person name="Splinter BonDurant S."/>
            <person name="Syed K."/>
            <person name="Yadav J.S."/>
            <person name="Doddapaneni H."/>
            <person name="Subramanian V."/>
            <person name="Lavin J.L."/>
            <person name="Oguiza J.A."/>
            <person name="Perez G."/>
            <person name="Pisabarro A.G."/>
            <person name="Ramirez L."/>
            <person name="Santoyo F."/>
            <person name="Master E."/>
            <person name="Coutinho P.M."/>
            <person name="Henrissat B."/>
            <person name="Lombard V."/>
            <person name="Magnuson J.K."/>
            <person name="Kuees U."/>
            <person name="Hori C."/>
            <person name="Igarashi K."/>
            <person name="Samejima M."/>
            <person name="Held B.W."/>
            <person name="Barry K.W."/>
            <person name="LaButti K.M."/>
            <person name="Lapidus A."/>
            <person name="Lindquist E.A."/>
            <person name="Lucas S.M."/>
            <person name="Riley R."/>
            <person name="Salamov A.A."/>
            <person name="Hoffmeister D."/>
            <person name="Schwenk D."/>
            <person name="Hadar Y."/>
            <person name="Yarden O."/>
            <person name="de Vries R.P."/>
            <person name="Wiebenga A."/>
            <person name="Stenlid J."/>
            <person name="Eastwood D."/>
            <person name="Grigoriev I.V."/>
            <person name="Berka R.M."/>
            <person name="Blanchette R.A."/>
            <person name="Kersten P."/>
            <person name="Martinez A.T."/>
            <person name="Vicuna R."/>
            <person name="Cullen D."/>
        </authorList>
    </citation>
    <scope>NUCLEOTIDE SEQUENCE [LARGE SCALE GENOMIC DNA]</scope>
    <source>
        <strain evidence="2 3">B</strain>
    </source>
</reference>
<evidence type="ECO:0000313" key="2">
    <source>
        <dbReference type="EMBL" id="EMD35355.1"/>
    </source>
</evidence>
<dbReference type="HOGENOM" id="CLU_056049_1_0_1"/>
<dbReference type="OrthoDB" id="19619at2759"/>
<proteinExistence type="predicted"/>
<feature type="region of interest" description="Disordered" evidence="1">
    <location>
        <begin position="221"/>
        <end position="253"/>
    </location>
</feature>
<feature type="compositionally biased region" description="Polar residues" evidence="1">
    <location>
        <begin position="241"/>
        <end position="252"/>
    </location>
</feature>
<dbReference type="EMBL" id="KB445800">
    <property type="protein sequence ID" value="EMD35355.1"/>
    <property type="molecule type" value="Genomic_DNA"/>
</dbReference>
<evidence type="ECO:0000313" key="3">
    <source>
        <dbReference type="Proteomes" id="UP000016930"/>
    </source>
</evidence>
<sequence length="348" mass="38671">MSSWLSTHTAPLLNLRSACTCPRRTYAVVSALKKRQPTMIFTPKEEDNKEATLAERMQKGDLDEQETERILQNLEAIRVMGDELPFDPWAQGSERLDVHLPGWRSYKPDATLRDHVLAVGLTIKNWAKNINSMRSMASHNSFPGTHVSSPLSLEVLRTTSIAPTGWTAGLRARALETYGALHEAAARHDTKAIKRLAMGDALERYLALARATDPSTVAVWAMHPPSSAPQPTPLPPAQQQNSRNPAPTSEVSPATAALLRAAPEAARILSLRAQQAHFGTQEPKRGSRLIVQALVRFDTVQSLHVYSKRGQLLHAAQPKRVVEHLVLQKRMWYDAPWVVRERILPGSQ</sequence>
<accession>M2QTH9</accession>
<organism evidence="2 3">
    <name type="scientific">Ceriporiopsis subvermispora (strain B)</name>
    <name type="common">White-rot fungus</name>
    <name type="synonym">Gelatoporia subvermispora</name>
    <dbReference type="NCBI Taxonomy" id="914234"/>
    <lineage>
        <taxon>Eukaryota</taxon>
        <taxon>Fungi</taxon>
        <taxon>Dikarya</taxon>
        <taxon>Basidiomycota</taxon>
        <taxon>Agaricomycotina</taxon>
        <taxon>Agaricomycetes</taxon>
        <taxon>Polyporales</taxon>
        <taxon>Gelatoporiaceae</taxon>
        <taxon>Gelatoporia</taxon>
    </lineage>
</organism>
<feature type="compositionally biased region" description="Pro residues" evidence="1">
    <location>
        <begin position="226"/>
        <end position="236"/>
    </location>
</feature>